<evidence type="ECO:0000313" key="2">
    <source>
        <dbReference type="EMBL" id="GEJ57465.1"/>
    </source>
</evidence>
<dbReference type="InterPro" id="IPR036890">
    <property type="entry name" value="HATPase_C_sf"/>
</dbReference>
<feature type="domain" description="PAS" evidence="1">
    <location>
        <begin position="39"/>
        <end position="75"/>
    </location>
</feature>
<dbReference type="Gene3D" id="3.30.450.20">
    <property type="entry name" value="PAS domain"/>
    <property type="match status" value="1"/>
</dbReference>
<comment type="caution">
    <text evidence="2">The sequence shown here is derived from an EMBL/GenBank/DDBJ whole genome shotgun (WGS) entry which is preliminary data.</text>
</comment>
<dbReference type="PROSITE" id="PS50112">
    <property type="entry name" value="PAS"/>
    <property type="match status" value="1"/>
</dbReference>
<evidence type="ECO:0000259" key="1">
    <source>
        <dbReference type="PROSITE" id="PS50112"/>
    </source>
</evidence>
<dbReference type="EMBL" id="BJTG01000004">
    <property type="protein sequence ID" value="GEJ57465.1"/>
    <property type="molecule type" value="Genomic_DNA"/>
</dbReference>
<dbReference type="AlphaFoldDB" id="A0A7I9VM36"/>
<sequence>MPARLAALVLLACGALALAVAAAVAARRRRRRAVLPRAVERLLAEVATPLGDGALALDAEGRVVWANEQAARLAGRALLGSDREALGEDLAMLLRGLALGPAAGRVALPAAGAAAQAAAVRLPGAPALDVVLLRLEPPDASVAVLDADIVPEAAPTPPPLRVGPAATATRAQPSLAAVAAELAAPASRARAAAALLRLALPPAAGEPHLGRLEHELEAVEAALASLREPVPAAVPRPVDVAALLSEALRAASFAPGVRMRRVGGAAAALADAGQLRQAIGHVLALASAAMPSGGELGLRTVQRGPEVLLEIAETGAGDPPGLALALAERLVTAQGGRLERACVAGRGGVWRLVLPAAGQAARGASGFDSAGTPR</sequence>
<keyword evidence="3" id="KW-1185">Reference proteome</keyword>
<accession>A0A7I9VM36</accession>
<reference evidence="3" key="1">
    <citation type="journal article" date="2020" name="Appl. Environ. Microbiol.">
        <title>Diazotrophic Anaeromyxobacter Isolates from Soils.</title>
        <authorList>
            <person name="Masuda Y."/>
            <person name="Yamanaka H."/>
            <person name="Xu Z.X."/>
            <person name="Shiratori Y."/>
            <person name="Aono T."/>
            <person name="Amachi S."/>
            <person name="Senoo K."/>
            <person name="Itoh H."/>
        </authorList>
    </citation>
    <scope>NUCLEOTIDE SEQUENCE [LARGE SCALE GENOMIC DNA]</scope>
    <source>
        <strain evidence="3">R267</strain>
    </source>
</reference>
<dbReference type="RefSeq" id="WP_176064977.1">
    <property type="nucleotide sequence ID" value="NZ_BJTG01000004.1"/>
</dbReference>
<dbReference type="Gene3D" id="3.30.565.10">
    <property type="entry name" value="Histidine kinase-like ATPase, C-terminal domain"/>
    <property type="match status" value="1"/>
</dbReference>
<dbReference type="Proteomes" id="UP000503640">
    <property type="component" value="Unassembled WGS sequence"/>
</dbReference>
<name>A0A7I9VM36_9BACT</name>
<gene>
    <name evidence="2" type="ORF">AMYX_22060</name>
</gene>
<organism evidence="2 3">
    <name type="scientific">Anaeromyxobacter diazotrophicus</name>
    <dbReference type="NCBI Taxonomy" id="2590199"/>
    <lineage>
        <taxon>Bacteria</taxon>
        <taxon>Pseudomonadati</taxon>
        <taxon>Myxococcota</taxon>
        <taxon>Myxococcia</taxon>
        <taxon>Myxococcales</taxon>
        <taxon>Cystobacterineae</taxon>
        <taxon>Anaeromyxobacteraceae</taxon>
        <taxon>Anaeromyxobacter</taxon>
    </lineage>
</organism>
<dbReference type="SUPFAM" id="SSF55874">
    <property type="entry name" value="ATPase domain of HSP90 chaperone/DNA topoisomerase II/histidine kinase"/>
    <property type="match status" value="1"/>
</dbReference>
<proteinExistence type="predicted"/>
<evidence type="ECO:0000313" key="3">
    <source>
        <dbReference type="Proteomes" id="UP000503640"/>
    </source>
</evidence>
<protein>
    <recommendedName>
        <fullName evidence="1">PAS domain-containing protein</fullName>
    </recommendedName>
</protein>
<dbReference type="InterPro" id="IPR000014">
    <property type="entry name" value="PAS"/>
</dbReference>